<dbReference type="OrthoDB" id="1917248at2759"/>
<dbReference type="EMBL" id="QJKJ01001528">
    <property type="protein sequence ID" value="RDY07182.1"/>
    <property type="molecule type" value="Genomic_DNA"/>
</dbReference>
<gene>
    <name evidence="1" type="ORF">CR513_08739</name>
</gene>
<reference evidence="1" key="1">
    <citation type="submission" date="2018-05" db="EMBL/GenBank/DDBJ databases">
        <title>Draft genome of Mucuna pruriens seed.</title>
        <authorList>
            <person name="Nnadi N.E."/>
            <person name="Vos R."/>
            <person name="Hasami M.H."/>
            <person name="Devisetty U.K."/>
            <person name="Aguiy J.C."/>
        </authorList>
    </citation>
    <scope>NUCLEOTIDE SEQUENCE [LARGE SCALE GENOMIC DNA]</scope>
    <source>
        <strain evidence="1">JCA_2017</strain>
    </source>
</reference>
<feature type="non-terminal residue" evidence="1">
    <location>
        <position position="1"/>
    </location>
</feature>
<sequence>MGHEREYTMADILDLAENCQDSEFDSSTWLSSKLDSQKEKIENRKRECHYVQNNCNILGAPISAEELKIRSELGMKIERDLEEEIKEGIYHLALRLHRIYHQRKERSAKESSELDNNQARALSEVNISIRMEGATKVEIKEMNKEAAEKGCTYPRNYLYKPKNVKEVKKVDWMKTLRKGSSPVCASRSSSCVSSKHKDNKKLSTDPNVFSNNCKIHGGRGKNAGSSGLVKRNGSLDKKILQLGWKV</sequence>
<accession>A0A371HWM7</accession>
<dbReference type="STRING" id="157652.A0A371HWM7"/>
<dbReference type="AlphaFoldDB" id="A0A371HWM7"/>
<comment type="caution">
    <text evidence="1">The sequence shown here is derived from an EMBL/GenBank/DDBJ whole genome shotgun (WGS) entry which is preliminary data.</text>
</comment>
<name>A0A371HWM7_MUCPR</name>
<protein>
    <submittedName>
        <fullName evidence="1">Uncharacterized protein</fullName>
    </submittedName>
</protein>
<proteinExistence type="predicted"/>
<dbReference type="Proteomes" id="UP000257109">
    <property type="component" value="Unassembled WGS sequence"/>
</dbReference>
<evidence type="ECO:0000313" key="2">
    <source>
        <dbReference type="Proteomes" id="UP000257109"/>
    </source>
</evidence>
<organism evidence="1 2">
    <name type="scientific">Mucuna pruriens</name>
    <name type="common">Velvet bean</name>
    <name type="synonym">Dolichos pruriens</name>
    <dbReference type="NCBI Taxonomy" id="157652"/>
    <lineage>
        <taxon>Eukaryota</taxon>
        <taxon>Viridiplantae</taxon>
        <taxon>Streptophyta</taxon>
        <taxon>Embryophyta</taxon>
        <taxon>Tracheophyta</taxon>
        <taxon>Spermatophyta</taxon>
        <taxon>Magnoliopsida</taxon>
        <taxon>eudicotyledons</taxon>
        <taxon>Gunneridae</taxon>
        <taxon>Pentapetalae</taxon>
        <taxon>rosids</taxon>
        <taxon>fabids</taxon>
        <taxon>Fabales</taxon>
        <taxon>Fabaceae</taxon>
        <taxon>Papilionoideae</taxon>
        <taxon>50 kb inversion clade</taxon>
        <taxon>NPAAA clade</taxon>
        <taxon>indigoferoid/millettioid clade</taxon>
        <taxon>Phaseoleae</taxon>
        <taxon>Mucuna</taxon>
    </lineage>
</organism>
<keyword evidence="2" id="KW-1185">Reference proteome</keyword>
<evidence type="ECO:0000313" key="1">
    <source>
        <dbReference type="EMBL" id="RDY07182.1"/>
    </source>
</evidence>